<feature type="chain" id="PRO_5030601846" evidence="1">
    <location>
        <begin position="24"/>
        <end position="130"/>
    </location>
</feature>
<protein>
    <submittedName>
        <fullName evidence="2">Uncharacterized protein</fullName>
    </submittedName>
</protein>
<feature type="signal peptide" evidence="1">
    <location>
        <begin position="1"/>
        <end position="23"/>
    </location>
</feature>
<sequence length="130" mass="13627">MHKKLLGFGLGLALLTGSTAAWAGGKGYSPVYISVLSRYATGSMGDARNSTDTLQGISITFDASSNSEFAYVNISDSTGLWAFCSTSSSTMISAMKAVNSDARVTVSWDQNGVCTSFTVDNSSWSSPKLP</sequence>
<dbReference type="EMBL" id="JAAAPK010000002">
    <property type="protein sequence ID" value="NBC39553.1"/>
    <property type="molecule type" value="Genomic_DNA"/>
</dbReference>
<accession>A0A7X5BRW1</accession>
<evidence type="ECO:0000256" key="1">
    <source>
        <dbReference type="SAM" id="SignalP"/>
    </source>
</evidence>
<dbReference type="Proteomes" id="UP000537825">
    <property type="component" value="Unassembled WGS sequence"/>
</dbReference>
<keyword evidence="1" id="KW-0732">Signal</keyword>
<dbReference type="RefSeq" id="WP_139914772.1">
    <property type="nucleotide sequence ID" value="NZ_CBCSLE010000012.1"/>
</dbReference>
<keyword evidence="3" id="KW-1185">Reference proteome</keyword>
<name>A0A7X5BRW1_9BACT</name>
<organism evidence="2 3">
    <name type="scientific">Corallococcus exiguus</name>
    <dbReference type="NCBI Taxonomy" id="83462"/>
    <lineage>
        <taxon>Bacteria</taxon>
        <taxon>Pseudomonadati</taxon>
        <taxon>Myxococcota</taxon>
        <taxon>Myxococcia</taxon>
        <taxon>Myxococcales</taxon>
        <taxon>Cystobacterineae</taxon>
        <taxon>Myxococcaceae</taxon>
        <taxon>Corallococcus</taxon>
    </lineage>
</organism>
<evidence type="ECO:0000313" key="2">
    <source>
        <dbReference type="EMBL" id="NBC39553.1"/>
    </source>
</evidence>
<proteinExistence type="predicted"/>
<dbReference type="AlphaFoldDB" id="A0A7X5BRW1"/>
<evidence type="ECO:0000313" key="3">
    <source>
        <dbReference type="Proteomes" id="UP000537825"/>
    </source>
</evidence>
<comment type="caution">
    <text evidence="2">The sequence shown here is derived from an EMBL/GenBank/DDBJ whole genome shotgun (WGS) entry which is preliminary data.</text>
</comment>
<gene>
    <name evidence="2" type="ORF">GTZ93_06885</name>
</gene>
<reference evidence="2 3" key="1">
    <citation type="submission" date="2020-01" db="EMBL/GenBank/DDBJ databases">
        <title>The draft genome sequence of Corallococcus exiguus DSM 14696.</title>
        <authorList>
            <person name="Zhang X."/>
            <person name="Zhu H."/>
        </authorList>
    </citation>
    <scope>NUCLEOTIDE SEQUENCE [LARGE SCALE GENOMIC DNA]</scope>
    <source>
        <strain evidence="2 3">DSM 14696</strain>
    </source>
</reference>